<gene>
    <name evidence="3" type="ORF">K435DRAFT_967862</name>
</gene>
<dbReference type="InterPro" id="IPR036673">
    <property type="entry name" value="Cyanovirin-N_sf"/>
</dbReference>
<reference evidence="3 4" key="1">
    <citation type="journal article" date="2019" name="Nat. Ecol. Evol.">
        <title>Megaphylogeny resolves global patterns of mushroom evolution.</title>
        <authorList>
            <person name="Varga T."/>
            <person name="Krizsan K."/>
            <person name="Foldi C."/>
            <person name="Dima B."/>
            <person name="Sanchez-Garcia M."/>
            <person name="Sanchez-Ramirez S."/>
            <person name="Szollosi G.J."/>
            <person name="Szarkandi J.G."/>
            <person name="Papp V."/>
            <person name="Albert L."/>
            <person name="Andreopoulos W."/>
            <person name="Angelini C."/>
            <person name="Antonin V."/>
            <person name="Barry K.W."/>
            <person name="Bougher N.L."/>
            <person name="Buchanan P."/>
            <person name="Buyck B."/>
            <person name="Bense V."/>
            <person name="Catcheside P."/>
            <person name="Chovatia M."/>
            <person name="Cooper J."/>
            <person name="Damon W."/>
            <person name="Desjardin D."/>
            <person name="Finy P."/>
            <person name="Geml J."/>
            <person name="Haridas S."/>
            <person name="Hughes K."/>
            <person name="Justo A."/>
            <person name="Karasinski D."/>
            <person name="Kautmanova I."/>
            <person name="Kiss B."/>
            <person name="Kocsube S."/>
            <person name="Kotiranta H."/>
            <person name="LaButti K.M."/>
            <person name="Lechner B.E."/>
            <person name="Liimatainen K."/>
            <person name="Lipzen A."/>
            <person name="Lukacs Z."/>
            <person name="Mihaltcheva S."/>
            <person name="Morgado L.N."/>
            <person name="Niskanen T."/>
            <person name="Noordeloos M.E."/>
            <person name="Ohm R.A."/>
            <person name="Ortiz-Santana B."/>
            <person name="Ovrebo C."/>
            <person name="Racz N."/>
            <person name="Riley R."/>
            <person name="Savchenko A."/>
            <person name="Shiryaev A."/>
            <person name="Soop K."/>
            <person name="Spirin V."/>
            <person name="Szebenyi C."/>
            <person name="Tomsovsky M."/>
            <person name="Tulloss R.E."/>
            <person name="Uehling J."/>
            <person name="Grigoriev I.V."/>
            <person name="Vagvolgyi C."/>
            <person name="Papp T."/>
            <person name="Martin F.M."/>
            <person name="Miettinen O."/>
            <person name="Hibbett D.S."/>
            <person name="Nagy L.G."/>
        </authorList>
    </citation>
    <scope>NUCLEOTIDE SEQUENCE [LARGE SCALE GENOMIC DNA]</scope>
    <source>
        <strain evidence="3 4">CBS 962.96</strain>
    </source>
</reference>
<protein>
    <submittedName>
        <fullName evidence="3">Cyanovirin-N</fullName>
    </submittedName>
</protein>
<dbReference type="OrthoDB" id="2441380at2759"/>
<evidence type="ECO:0000313" key="4">
    <source>
        <dbReference type="Proteomes" id="UP000297245"/>
    </source>
</evidence>
<feature type="region of interest" description="Disordered" evidence="1">
    <location>
        <begin position="133"/>
        <end position="157"/>
    </location>
</feature>
<feature type="domain" description="Cyanovirin-N" evidence="2">
    <location>
        <begin position="162"/>
        <end position="261"/>
    </location>
</feature>
<feature type="region of interest" description="Disordered" evidence="1">
    <location>
        <begin position="451"/>
        <end position="473"/>
    </location>
</feature>
<dbReference type="Proteomes" id="UP000297245">
    <property type="component" value="Unassembled WGS sequence"/>
</dbReference>
<dbReference type="AlphaFoldDB" id="A0A4S8LRZ8"/>
<accession>A0A4S8LRZ8</accession>
<organism evidence="3 4">
    <name type="scientific">Dendrothele bispora (strain CBS 962.96)</name>
    <dbReference type="NCBI Taxonomy" id="1314807"/>
    <lineage>
        <taxon>Eukaryota</taxon>
        <taxon>Fungi</taxon>
        <taxon>Dikarya</taxon>
        <taxon>Basidiomycota</taxon>
        <taxon>Agaricomycotina</taxon>
        <taxon>Agaricomycetes</taxon>
        <taxon>Agaricomycetidae</taxon>
        <taxon>Agaricales</taxon>
        <taxon>Agaricales incertae sedis</taxon>
        <taxon>Dendrothele</taxon>
    </lineage>
</organism>
<dbReference type="InterPro" id="IPR011058">
    <property type="entry name" value="Cyanovirin-N"/>
</dbReference>
<dbReference type="Gene3D" id="2.30.60.10">
    <property type="entry name" value="Cyanovirin-N"/>
    <property type="match status" value="2"/>
</dbReference>
<dbReference type="Pfam" id="PF08881">
    <property type="entry name" value="CVNH"/>
    <property type="match status" value="2"/>
</dbReference>
<dbReference type="PANTHER" id="PTHR42076">
    <property type="entry name" value="CYANOVIRIN-N HOMOLOG"/>
    <property type="match status" value="1"/>
</dbReference>
<evidence type="ECO:0000259" key="2">
    <source>
        <dbReference type="SMART" id="SM01111"/>
    </source>
</evidence>
<sequence>MPFDPKTCHDPRLERYHLVIDCQCPDATFRCSRVDLDKVLGVAYGRFKWGGYGFSSHAQEIILTGSELSAELRNGDDRWISQTIDLSSHIRNNNGSLETFGIVMHNFDDDLLPAYPKGSNPFEAGLTKPSKFSSYPKDSGSSQMSTIGSSNSSSSSSRLSYHFKETVPKDRLRLQGSVLHADCRKADGSFASSTIDLDEYIGVVSGKLVWGRKGFRSECTNIRLEEDTIKVECRDEETHSSVTADLDLSRYLQAYDGILGVKVTEASEAELSDLLSEARWMKLKVVAEPDASTVIKNPAFKDAFSSLAELTSRHVVTELSEDLVESVGMEIKEAMEAKIKAQVTEVVAEALSEQVFSEMERKVEETFALAKRVVIEACNQVVDAAINNVTIQCTESIIGPMTDEILAKCDAAVSSTVKEVTDTAISHFQERVEILMEREIASAALRRSVAADRAGPGPSKISRSLTRTSRAGPKNFWPWTSRFGQVQGRSGAALAQ</sequence>
<feature type="compositionally biased region" description="Low complexity" evidence="1">
    <location>
        <begin position="139"/>
        <end position="157"/>
    </location>
</feature>
<dbReference type="SMART" id="SM01111">
    <property type="entry name" value="CVNH"/>
    <property type="match status" value="2"/>
</dbReference>
<feature type="domain" description="Cyanovirin-N" evidence="2">
    <location>
        <begin position="6"/>
        <end position="99"/>
    </location>
</feature>
<name>A0A4S8LRZ8_DENBC</name>
<dbReference type="SUPFAM" id="SSF51322">
    <property type="entry name" value="Cyanovirin-N"/>
    <property type="match status" value="2"/>
</dbReference>
<proteinExistence type="predicted"/>
<evidence type="ECO:0000256" key="1">
    <source>
        <dbReference type="SAM" id="MobiDB-lite"/>
    </source>
</evidence>
<dbReference type="PANTHER" id="PTHR42076:SF1">
    <property type="entry name" value="CYANOVIRIN-N DOMAIN-CONTAINING PROTEIN"/>
    <property type="match status" value="1"/>
</dbReference>
<keyword evidence="4" id="KW-1185">Reference proteome</keyword>
<dbReference type="EMBL" id="ML179291">
    <property type="protein sequence ID" value="THU92010.1"/>
    <property type="molecule type" value="Genomic_DNA"/>
</dbReference>
<evidence type="ECO:0000313" key="3">
    <source>
        <dbReference type="EMBL" id="THU92010.1"/>
    </source>
</evidence>